<name>A0A3B0CL46_9BACL</name>
<sequence length="252" mass="27555">MHKLSRTEADKTFVFAAAGVYTSPDFMQGVLKRIVSMLERQKGLRVAHAALLFPYGDWGSPLLRQIREVRRDMALRGSGRFERSVGGSAIIRAIGDCTGADRLLFIGHSGGGVASVHAAMTLLRQAGSEGEGGSWKPDIRIAQIGCPRCSIPPEMQARVRYLYAAGRSEGSSKDPICRLGSWGGWDRNGPLVVPRWNPLKHAPQKRIAIPVIGGHPDYFRDHAPYIDELGRSNLDRVADCILDLPGWGDDGK</sequence>
<accession>A0A3B0CL46</accession>
<evidence type="ECO:0000313" key="2">
    <source>
        <dbReference type="Proteomes" id="UP000282311"/>
    </source>
</evidence>
<keyword evidence="2" id="KW-1185">Reference proteome</keyword>
<dbReference type="SUPFAM" id="SSF53474">
    <property type="entry name" value="alpha/beta-Hydrolases"/>
    <property type="match status" value="1"/>
</dbReference>
<dbReference type="AlphaFoldDB" id="A0A3B0CL46"/>
<comment type="caution">
    <text evidence="1">The sequence shown here is derived from an EMBL/GenBank/DDBJ whole genome shotgun (WGS) entry which is preliminary data.</text>
</comment>
<dbReference type="OrthoDB" id="2558990at2"/>
<evidence type="ECO:0000313" key="1">
    <source>
        <dbReference type="EMBL" id="RKN85264.1"/>
    </source>
</evidence>
<dbReference type="InterPro" id="IPR029058">
    <property type="entry name" value="AB_hydrolase_fold"/>
</dbReference>
<dbReference type="RefSeq" id="WP_120746916.1">
    <property type="nucleotide sequence ID" value="NZ_RBAH01000005.1"/>
</dbReference>
<reference evidence="1 2" key="1">
    <citation type="journal article" date="2007" name="Int. J. Syst. Evol. Microbiol.">
        <title>Paenibacillus ginsengarvi sp. nov., isolated from soil from ginseng cultivation.</title>
        <authorList>
            <person name="Yoon M.H."/>
            <person name="Ten L.N."/>
            <person name="Im W.T."/>
        </authorList>
    </citation>
    <scope>NUCLEOTIDE SEQUENCE [LARGE SCALE GENOMIC DNA]</scope>
    <source>
        <strain evidence="1 2">KCTC 13059</strain>
    </source>
</reference>
<evidence type="ECO:0008006" key="3">
    <source>
        <dbReference type="Google" id="ProtNLM"/>
    </source>
</evidence>
<organism evidence="1 2">
    <name type="scientific">Paenibacillus ginsengarvi</name>
    <dbReference type="NCBI Taxonomy" id="400777"/>
    <lineage>
        <taxon>Bacteria</taxon>
        <taxon>Bacillati</taxon>
        <taxon>Bacillota</taxon>
        <taxon>Bacilli</taxon>
        <taxon>Bacillales</taxon>
        <taxon>Paenibacillaceae</taxon>
        <taxon>Paenibacillus</taxon>
    </lineage>
</organism>
<proteinExistence type="predicted"/>
<dbReference type="EMBL" id="RBAH01000005">
    <property type="protein sequence ID" value="RKN85264.1"/>
    <property type="molecule type" value="Genomic_DNA"/>
</dbReference>
<protein>
    <recommendedName>
        <fullName evidence="3">Fungal lipase-like domain-containing protein</fullName>
    </recommendedName>
</protein>
<gene>
    <name evidence="1" type="ORF">D7M11_09260</name>
</gene>
<dbReference type="Proteomes" id="UP000282311">
    <property type="component" value="Unassembled WGS sequence"/>
</dbReference>